<reference evidence="2" key="2">
    <citation type="submission" date="2023-05" db="EMBL/GenBank/DDBJ databases">
        <authorList>
            <person name="Fouks B."/>
        </authorList>
    </citation>
    <scope>NUCLEOTIDE SEQUENCE</scope>
    <source>
        <strain evidence="2">Stay&amp;Tobe</strain>
        <tissue evidence="2">Testes</tissue>
    </source>
</reference>
<sequence>VPLMPMNVTKHSIVENRTSYKVHLKLTINHFSRRDLGTYMCVSTNSLGHADGTVRLYVNTRIHSHKKACDRQRIGIYVGIALSHQRIYYAIGPHCTFESSDYIQIRNMIIFGR</sequence>
<feature type="non-terminal residue" evidence="2">
    <location>
        <position position="1"/>
    </location>
</feature>
<dbReference type="Pfam" id="PF00047">
    <property type="entry name" value="ig"/>
    <property type="match status" value="1"/>
</dbReference>
<dbReference type="InterPro" id="IPR013783">
    <property type="entry name" value="Ig-like_fold"/>
</dbReference>
<dbReference type="Proteomes" id="UP001233999">
    <property type="component" value="Unassembled WGS sequence"/>
</dbReference>
<keyword evidence="3" id="KW-1185">Reference proteome</keyword>
<feature type="domain" description="Immunoglobulin-like beta-sandwich" evidence="1">
    <location>
        <begin position="18"/>
        <end position="50"/>
    </location>
</feature>
<evidence type="ECO:0000259" key="1">
    <source>
        <dbReference type="Pfam" id="PF00047"/>
    </source>
</evidence>
<dbReference type="InterPro" id="IPR013151">
    <property type="entry name" value="Immunoglobulin_dom"/>
</dbReference>
<evidence type="ECO:0000313" key="3">
    <source>
        <dbReference type="Proteomes" id="UP001233999"/>
    </source>
</evidence>
<dbReference type="EMBL" id="JASPKZ010004933">
    <property type="protein sequence ID" value="KAJ9589542.1"/>
    <property type="molecule type" value="Genomic_DNA"/>
</dbReference>
<dbReference type="SUPFAM" id="SSF48726">
    <property type="entry name" value="Immunoglobulin"/>
    <property type="match status" value="1"/>
</dbReference>
<evidence type="ECO:0000313" key="2">
    <source>
        <dbReference type="EMBL" id="KAJ9589542.1"/>
    </source>
</evidence>
<dbReference type="InterPro" id="IPR036179">
    <property type="entry name" value="Ig-like_dom_sf"/>
</dbReference>
<name>A0AAD8EHA2_DIPPU</name>
<dbReference type="Gene3D" id="2.60.40.10">
    <property type="entry name" value="Immunoglobulins"/>
    <property type="match status" value="1"/>
</dbReference>
<protein>
    <recommendedName>
        <fullName evidence="1">Immunoglobulin-like beta-sandwich domain-containing protein</fullName>
    </recommendedName>
</protein>
<accession>A0AAD8EHA2</accession>
<reference evidence="2" key="1">
    <citation type="journal article" date="2023" name="IScience">
        <title>Live-bearing cockroach genome reveals convergent evolutionary mechanisms linked to viviparity in insects and beyond.</title>
        <authorList>
            <person name="Fouks B."/>
            <person name="Harrison M.C."/>
            <person name="Mikhailova A.A."/>
            <person name="Marchal E."/>
            <person name="English S."/>
            <person name="Carruthers M."/>
            <person name="Jennings E.C."/>
            <person name="Chiamaka E.L."/>
            <person name="Frigard R.A."/>
            <person name="Pippel M."/>
            <person name="Attardo G.M."/>
            <person name="Benoit J.B."/>
            <person name="Bornberg-Bauer E."/>
            <person name="Tobe S.S."/>
        </authorList>
    </citation>
    <scope>NUCLEOTIDE SEQUENCE</scope>
    <source>
        <strain evidence="2">Stay&amp;Tobe</strain>
    </source>
</reference>
<organism evidence="2 3">
    <name type="scientific">Diploptera punctata</name>
    <name type="common">Pacific beetle cockroach</name>
    <dbReference type="NCBI Taxonomy" id="6984"/>
    <lineage>
        <taxon>Eukaryota</taxon>
        <taxon>Metazoa</taxon>
        <taxon>Ecdysozoa</taxon>
        <taxon>Arthropoda</taxon>
        <taxon>Hexapoda</taxon>
        <taxon>Insecta</taxon>
        <taxon>Pterygota</taxon>
        <taxon>Neoptera</taxon>
        <taxon>Polyneoptera</taxon>
        <taxon>Dictyoptera</taxon>
        <taxon>Blattodea</taxon>
        <taxon>Blaberoidea</taxon>
        <taxon>Blaberidae</taxon>
        <taxon>Diplopterinae</taxon>
        <taxon>Diploptera</taxon>
    </lineage>
</organism>
<comment type="caution">
    <text evidence="2">The sequence shown here is derived from an EMBL/GenBank/DDBJ whole genome shotgun (WGS) entry which is preliminary data.</text>
</comment>
<dbReference type="AlphaFoldDB" id="A0AAD8EHA2"/>
<gene>
    <name evidence="2" type="ORF">L9F63_017251</name>
</gene>
<feature type="non-terminal residue" evidence="2">
    <location>
        <position position="113"/>
    </location>
</feature>
<proteinExistence type="predicted"/>